<dbReference type="SUPFAM" id="SSF51735">
    <property type="entry name" value="NAD(P)-binding Rossmann-fold domains"/>
    <property type="match status" value="1"/>
</dbReference>
<keyword evidence="2" id="KW-1185">Reference proteome</keyword>
<protein>
    <submittedName>
        <fullName evidence="1">Short-chain dehydrogenase TIC 32, chloroplastic</fullName>
    </submittedName>
</protein>
<dbReference type="PANTHER" id="PTHR48476">
    <property type="entry name" value="SHORT-CHAIN DEHYDROGENASE TIC 32, CHLOROPLASTIC-LIKE"/>
    <property type="match status" value="1"/>
</dbReference>
<reference evidence="1 2" key="1">
    <citation type="submission" date="2018-09" db="EMBL/GenBank/DDBJ databases">
        <title>A high-quality reference genome of wild soybean provides a powerful tool to mine soybean genomes.</title>
        <authorList>
            <person name="Xie M."/>
            <person name="Chung C.Y.L."/>
            <person name="Li M.-W."/>
            <person name="Wong F.-L."/>
            <person name="Chan T.-F."/>
            <person name="Lam H.-M."/>
        </authorList>
    </citation>
    <scope>NUCLEOTIDE SEQUENCE [LARGE SCALE GENOMIC DNA]</scope>
    <source>
        <strain evidence="2">cv. W05</strain>
        <tissue evidence="1">Hypocotyl of etiolated seedlings</tissue>
    </source>
</reference>
<organism evidence="1 2">
    <name type="scientific">Glycine soja</name>
    <name type="common">Wild soybean</name>
    <dbReference type="NCBI Taxonomy" id="3848"/>
    <lineage>
        <taxon>Eukaryota</taxon>
        <taxon>Viridiplantae</taxon>
        <taxon>Streptophyta</taxon>
        <taxon>Embryophyta</taxon>
        <taxon>Tracheophyta</taxon>
        <taxon>Spermatophyta</taxon>
        <taxon>Magnoliopsida</taxon>
        <taxon>eudicotyledons</taxon>
        <taxon>Gunneridae</taxon>
        <taxon>Pentapetalae</taxon>
        <taxon>rosids</taxon>
        <taxon>fabids</taxon>
        <taxon>Fabales</taxon>
        <taxon>Fabaceae</taxon>
        <taxon>Papilionoideae</taxon>
        <taxon>50 kb inversion clade</taxon>
        <taxon>NPAAA clade</taxon>
        <taxon>indigoferoid/millettioid clade</taxon>
        <taxon>Phaseoleae</taxon>
        <taxon>Glycine</taxon>
        <taxon>Glycine subgen. Soja</taxon>
    </lineage>
</organism>
<sequence length="224" mass="24399">MGWPFSRIGASGFSSYSTAKEVTHGIDGSGLTAIVTDMIGAKTVKEAILKEVPTAKVDVMELDLSSMTSIRNFASKFNSYGLSLNILIYNNWCAYGQSKLANILHANELARRLKVAPQREDGIDITANSVHPGGTRSTNIHIHNRLLTGLVKIVRLFGVEKILGLMAKNVQQGASTTCYVALHPQVSGINGKHFADNNLAEVYSHGRDVDLAKKLWDFSINLTK</sequence>
<dbReference type="EMBL" id="QZWG01000016">
    <property type="protein sequence ID" value="RZB61637.1"/>
    <property type="molecule type" value="Genomic_DNA"/>
</dbReference>
<dbReference type="Proteomes" id="UP000289340">
    <property type="component" value="Chromosome 16"/>
</dbReference>
<dbReference type="Gene3D" id="3.40.50.720">
    <property type="entry name" value="NAD(P)-binding Rossmann-like Domain"/>
    <property type="match status" value="1"/>
</dbReference>
<dbReference type="AlphaFoldDB" id="A0A445GK77"/>
<dbReference type="InterPro" id="IPR036291">
    <property type="entry name" value="NAD(P)-bd_dom_sf"/>
</dbReference>
<name>A0A445GK77_GLYSO</name>
<gene>
    <name evidence="1" type="ORF">D0Y65_044090</name>
</gene>
<dbReference type="InterPro" id="IPR055280">
    <property type="entry name" value="TIC32"/>
</dbReference>
<evidence type="ECO:0000313" key="1">
    <source>
        <dbReference type="EMBL" id="RZB61637.1"/>
    </source>
</evidence>
<proteinExistence type="predicted"/>
<accession>A0A445GK77</accession>
<comment type="caution">
    <text evidence="1">The sequence shown here is derived from an EMBL/GenBank/DDBJ whole genome shotgun (WGS) entry which is preliminary data.</text>
</comment>
<evidence type="ECO:0000313" key="2">
    <source>
        <dbReference type="Proteomes" id="UP000289340"/>
    </source>
</evidence>
<dbReference type="PANTHER" id="PTHR48476:SF1">
    <property type="entry name" value="SHORT-CHAIN DEHYDROGENASE TIC 32, CHLOROPLASTIC-LIKE"/>
    <property type="match status" value="1"/>
</dbReference>